<accession>A0A0E0BT17</accession>
<keyword evidence="2" id="KW-1185">Reference proteome</keyword>
<protein>
    <submittedName>
        <fullName evidence="1">Uncharacterized protein</fullName>
    </submittedName>
</protein>
<evidence type="ECO:0000313" key="2">
    <source>
        <dbReference type="Proteomes" id="UP000026961"/>
    </source>
</evidence>
<dbReference type="Proteomes" id="UP000026961">
    <property type="component" value="Chromosome 12"/>
</dbReference>
<dbReference type="Gramene" id="OGLUM12G14570.1">
    <property type="protein sequence ID" value="OGLUM12G14570.1"/>
    <property type="gene ID" value="OGLUM12G14570"/>
</dbReference>
<sequence>MRYPPPRRLFRRTASAMHAAFCTQYSAVPLPPPLPPVIHITSSRQVIDLFFWPMTRSDTPCFLAASTITGPLSFPSTKESSTRTCRIKTRPGKYSSLSPDVGTLCLDHPLIN</sequence>
<dbReference type="AlphaFoldDB" id="A0A0E0BT17"/>
<proteinExistence type="predicted"/>
<evidence type="ECO:0000313" key="1">
    <source>
        <dbReference type="EnsemblPlants" id="OGLUM12G14570.1"/>
    </source>
</evidence>
<name>A0A0E0BT17_9ORYZ</name>
<dbReference type="HOGENOM" id="CLU_2149776_0_0_1"/>
<reference evidence="1" key="1">
    <citation type="submission" date="2015-04" db="UniProtKB">
        <authorList>
            <consortium name="EnsemblPlants"/>
        </authorList>
    </citation>
    <scope>IDENTIFICATION</scope>
</reference>
<reference evidence="1" key="2">
    <citation type="submission" date="2018-05" db="EMBL/GenBank/DDBJ databases">
        <title>OgluRS3 (Oryza glumaepatula Reference Sequence Version 3).</title>
        <authorList>
            <person name="Zhang J."/>
            <person name="Kudrna D."/>
            <person name="Lee S."/>
            <person name="Talag J."/>
            <person name="Welchert J."/>
            <person name="Wing R.A."/>
        </authorList>
    </citation>
    <scope>NUCLEOTIDE SEQUENCE [LARGE SCALE GENOMIC DNA]</scope>
</reference>
<organism evidence="1">
    <name type="scientific">Oryza glumipatula</name>
    <dbReference type="NCBI Taxonomy" id="40148"/>
    <lineage>
        <taxon>Eukaryota</taxon>
        <taxon>Viridiplantae</taxon>
        <taxon>Streptophyta</taxon>
        <taxon>Embryophyta</taxon>
        <taxon>Tracheophyta</taxon>
        <taxon>Spermatophyta</taxon>
        <taxon>Magnoliopsida</taxon>
        <taxon>Liliopsida</taxon>
        <taxon>Poales</taxon>
        <taxon>Poaceae</taxon>
        <taxon>BOP clade</taxon>
        <taxon>Oryzoideae</taxon>
        <taxon>Oryzeae</taxon>
        <taxon>Oryzinae</taxon>
        <taxon>Oryza</taxon>
    </lineage>
</organism>
<dbReference type="EnsemblPlants" id="OGLUM12G14570.1">
    <property type="protein sequence ID" value="OGLUM12G14570.1"/>
    <property type="gene ID" value="OGLUM12G14570"/>
</dbReference>